<accession>A0A0R2IZQ4</accession>
<dbReference type="CDD" id="cd07505">
    <property type="entry name" value="HAD_BPGM-like"/>
    <property type="match status" value="1"/>
</dbReference>
<dbReference type="InterPro" id="IPR041492">
    <property type="entry name" value="HAD_2"/>
</dbReference>
<dbReference type="InterPro" id="IPR023214">
    <property type="entry name" value="HAD_sf"/>
</dbReference>
<dbReference type="NCBIfam" id="TIGR01509">
    <property type="entry name" value="HAD-SF-IA-v3"/>
    <property type="match status" value="1"/>
</dbReference>
<name>A0A0R2IZQ4_9LACO</name>
<dbReference type="Gene3D" id="3.40.50.1000">
    <property type="entry name" value="HAD superfamily/HAD-like"/>
    <property type="match status" value="1"/>
</dbReference>
<reference evidence="1 2" key="1">
    <citation type="journal article" date="2015" name="Genome Announc.">
        <title>Expanding the biotechnology potential of lactobacilli through comparative genomics of 213 strains and associated genera.</title>
        <authorList>
            <person name="Sun Z."/>
            <person name="Harris H.M."/>
            <person name="McCann A."/>
            <person name="Guo C."/>
            <person name="Argimon S."/>
            <person name="Zhang W."/>
            <person name="Yang X."/>
            <person name="Jeffery I.B."/>
            <person name="Cooney J.C."/>
            <person name="Kagawa T.F."/>
            <person name="Liu W."/>
            <person name="Song Y."/>
            <person name="Salvetti E."/>
            <person name="Wrobel A."/>
            <person name="Rasinkangas P."/>
            <person name="Parkhill J."/>
            <person name="Rea M.C."/>
            <person name="O'Sullivan O."/>
            <person name="Ritari J."/>
            <person name="Douillard F.P."/>
            <person name="Paul Ross R."/>
            <person name="Yang R."/>
            <person name="Briner A.E."/>
            <person name="Felis G.E."/>
            <person name="de Vos W.M."/>
            <person name="Barrangou R."/>
            <person name="Klaenhammer T.R."/>
            <person name="Caufield P.W."/>
            <person name="Cui Y."/>
            <person name="Zhang H."/>
            <person name="O'Toole P.W."/>
        </authorList>
    </citation>
    <scope>NUCLEOTIDE SEQUENCE [LARGE SCALE GENOMIC DNA]</scope>
    <source>
        <strain evidence="1 2">DSM 17757</strain>
    </source>
</reference>
<dbReference type="AlphaFoldDB" id="A0A0R2IZQ4"/>
<dbReference type="SUPFAM" id="SSF56784">
    <property type="entry name" value="HAD-like"/>
    <property type="match status" value="1"/>
</dbReference>
<dbReference type="Pfam" id="PF13419">
    <property type="entry name" value="HAD_2"/>
    <property type="match status" value="1"/>
</dbReference>
<organism evidence="1 2">
    <name type="scientific">Pediococcus cellicola</name>
    <dbReference type="NCBI Taxonomy" id="319652"/>
    <lineage>
        <taxon>Bacteria</taxon>
        <taxon>Bacillati</taxon>
        <taxon>Bacillota</taxon>
        <taxon>Bacilli</taxon>
        <taxon>Lactobacillales</taxon>
        <taxon>Lactobacillaceae</taxon>
        <taxon>Pediococcus</taxon>
    </lineage>
</organism>
<dbReference type="PANTHER" id="PTHR18901">
    <property type="entry name" value="2-DEOXYGLUCOSE-6-PHOSPHATE PHOSPHATASE 2"/>
    <property type="match status" value="1"/>
</dbReference>
<dbReference type="PANTHER" id="PTHR18901:SF38">
    <property type="entry name" value="PSEUDOURIDINE-5'-PHOSPHATASE"/>
    <property type="match status" value="1"/>
</dbReference>
<dbReference type="Proteomes" id="UP000051568">
    <property type="component" value="Unassembled WGS sequence"/>
</dbReference>
<dbReference type="EMBL" id="JQBR01000002">
    <property type="protein sequence ID" value="KRN67181.1"/>
    <property type="molecule type" value="Genomic_DNA"/>
</dbReference>
<comment type="caution">
    <text evidence="1">The sequence shown here is derived from an EMBL/GenBank/DDBJ whole genome shotgun (WGS) entry which is preliminary data.</text>
</comment>
<proteinExistence type="predicted"/>
<keyword evidence="2" id="KW-1185">Reference proteome</keyword>
<dbReference type="InterPro" id="IPR036412">
    <property type="entry name" value="HAD-like_sf"/>
</dbReference>
<dbReference type="PATRIC" id="fig|319652.3.peg.719"/>
<dbReference type="InterPro" id="IPR006439">
    <property type="entry name" value="HAD-SF_hydro_IA"/>
</dbReference>
<protein>
    <submittedName>
        <fullName evidence="1">Uncharacterized protein</fullName>
    </submittedName>
</protein>
<sequence length="77" mass="8319">MKHNKPAPDIYLYALQQAQITPKQAVVFEDATTGLLAATGAGIDTVLVPDWVTPEPSMRQKATLVLSDLAKAIPLFQ</sequence>
<dbReference type="STRING" id="319652.IV80_GL000711"/>
<evidence type="ECO:0000313" key="1">
    <source>
        <dbReference type="EMBL" id="KRN67181.1"/>
    </source>
</evidence>
<gene>
    <name evidence="1" type="ORF">IV80_GL000711</name>
</gene>
<evidence type="ECO:0000313" key="2">
    <source>
        <dbReference type="Proteomes" id="UP000051568"/>
    </source>
</evidence>